<dbReference type="GO" id="GO:0046872">
    <property type="term" value="F:metal ion binding"/>
    <property type="evidence" value="ECO:0007669"/>
    <property type="project" value="UniProtKB-KW"/>
</dbReference>
<organism evidence="11">
    <name type="scientific">mine drainage metagenome</name>
    <dbReference type="NCBI Taxonomy" id="410659"/>
    <lineage>
        <taxon>unclassified sequences</taxon>
        <taxon>metagenomes</taxon>
        <taxon>ecological metagenomes</taxon>
    </lineage>
</organism>
<dbReference type="AlphaFoldDB" id="E6QUH1"/>
<dbReference type="GO" id="GO:0004363">
    <property type="term" value="F:glutathione synthase activity"/>
    <property type="evidence" value="ECO:0007669"/>
    <property type="project" value="UniProtKB-EC"/>
</dbReference>
<dbReference type="Pfam" id="PF02955">
    <property type="entry name" value="GSH-S_ATP"/>
    <property type="match status" value="1"/>
</dbReference>
<accession>E6QUH1</accession>
<evidence type="ECO:0000259" key="10">
    <source>
        <dbReference type="PROSITE" id="PS50975"/>
    </source>
</evidence>
<dbReference type="Pfam" id="PF02951">
    <property type="entry name" value="GSH-S_N"/>
    <property type="match status" value="1"/>
</dbReference>
<comment type="caution">
    <text evidence="11">The sequence shown here is derived from an EMBL/GenBank/DDBJ whole genome shotgun (WGS) entry which is preliminary data.</text>
</comment>
<keyword evidence="6" id="KW-0547">Nucleotide-binding</keyword>
<dbReference type="InterPro" id="IPR011761">
    <property type="entry name" value="ATP-grasp"/>
</dbReference>
<evidence type="ECO:0000256" key="1">
    <source>
        <dbReference type="ARBA" id="ARBA00001936"/>
    </source>
</evidence>
<proteinExistence type="inferred from homology"/>
<dbReference type="GO" id="GO:0005737">
    <property type="term" value="C:cytoplasm"/>
    <property type="evidence" value="ECO:0007669"/>
    <property type="project" value="TreeGrafter"/>
</dbReference>
<keyword evidence="7" id="KW-0067">ATP-binding</keyword>
<evidence type="ECO:0000256" key="8">
    <source>
        <dbReference type="ARBA" id="ARBA00022842"/>
    </source>
</evidence>
<sequence>MKFIFLIDHLESLKVYKDSSIAIMREATQRKHEVFVMHQSDLMWREGRVSALATRLTLSDNDADWYSIQDKTTQPLNAFDAVLVRKDPPFETEYLYATQLLDLAQQAGARVFNAPGALRDFNEKLAIARFPSLIAPTLVSCNAEVLRRFAQEMGDVILKPLDGMGGMQVFRVRPDGLNLNAILETLTQNETRTIMAQQYIPAISAGDKRIFMINGEPVPYALARIPAEGETRANLAAGGQGVAQLLSARDREIADTVGPTLKAAGLLLVGLDVIGDYLTEINVTSPTGFVELNRETGINFTAMFMAALENRVDQTCH</sequence>
<dbReference type="Gene3D" id="3.30.1490.20">
    <property type="entry name" value="ATP-grasp fold, A domain"/>
    <property type="match status" value="1"/>
</dbReference>
<keyword evidence="8" id="KW-0460">Magnesium</keyword>
<dbReference type="SUPFAM" id="SSF56059">
    <property type="entry name" value="Glutathione synthetase ATP-binding domain-like"/>
    <property type="match status" value="1"/>
</dbReference>
<dbReference type="PANTHER" id="PTHR21621:SF4">
    <property type="entry name" value="GLUTATHIONE SYNTHETASE"/>
    <property type="match status" value="1"/>
</dbReference>
<gene>
    <name evidence="11" type="primary">gshB</name>
    <name evidence="11" type="ORF">CARN7_1697</name>
</gene>
<dbReference type="PANTHER" id="PTHR21621">
    <property type="entry name" value="RIBOSOMAL PROTEIN S6 MODIFICATION PROTEIN"/>
    <property type="match status" value="1"/>
</dbReference>
<keyword evidence="4" id="KW-0317">Glutathione biosynthesis</keyword>
<name>E6QUH1_9ZZZZ</name>
<evidence type="ECO:0000256" key="9">
    <source>
        <dbReference type="ARBA" id="ARBA00023211"/>
    </source>
</evidence>
<dbReference type="NCBIfam" id="NF003573">
    <property type="entry name" value="PRK05246.1"/>
    <property type="match status" value="1"/>
</dbReference>
<dbReference type="InterPro" id="IPR004215">
    <property type="entry name" value="GSHS_N"/>
</dbReference>
<dbReference type="InterPro" id="IPR016185">
    <property type="entry name" value="PreATP-grasp_dom_sf"/>
</dbReference>
<keyword evidence="5" id="KW-0479">Metal-binding</keyword>
<dbReference type="SUPFAM" id="SSF52440">
    <property type="entry name" value="PreATP-grasp domain"/>
    <property type="match status" value="1"/>
</dbReference>
<protein>
    <submittedName>
        <fullName evidence="11">Glutathione synthetase (Glutathione synthase) (GSH synthetase) (GSH-S) (GSHase)</fullName>
        <ecNumber evidence="11">6.3.2.3</ecNumber>
    </submittedName>
</protein>
<dbReference type="InterPro" id="IPR006284">
    <property type="entry name" value="Glut_synth_pro"/>
</dbReference>
<evidence type="ECO:0000313" key="11">
    <source>
        <dbReference type="EMBL" id="CBI10894.1"/>
    </source>
</evidence>
<evidence type="ECO:0000256" key="3">
    <source>
        <dbReference type="ARBA" id="ARBA00022598"/>
    </source>
</evidence>
<keyword evidence="9" id="KW-0464">Manganese</keyword>
<evidence type="ECO:0000256" key="7">
    <source>
        <dbReference type="ARBA" id="ARBA00022840"/>
    </source>
</evidence>
<dbReference type="NCBIfam" id="TIGR01380">
    <property type="entry name" value="glut_syn"/>
    <property type="match status" value="1"/>
</dbReference>
<feature type="domain" description="ATP-grasp" evidence="10">
    <location>
        <begin position="124"/>
        <end position="309"/>
    </location>
</feature>
<dbReference type="GO" id="GO:0005524">
    <property type="term" value="F:ATP binding"/>
    <property type="evidence" value="ECO:0007669"/>
    <property type="project" value="UniProtKB-KW"/>
</dbReference>
<dbReference type="Gene3D" id="3.30.470.20">
    <property type="entry name" value="ATP-grasp fold, B domain"/>
    <property type="match status" value="1"/>
</dbReference>
<dbReference type="EMBL" id="CABR01000112">
    <property type="protein sequence ID" value="CBI10894.1"/>
    <property type="molecule type" value="Genomic_DNA"/>
</dbReference>
<dbReference type="InterPro" id="IPR004218">
    <property type="entry name" value="GSHS_ATP-bd"/>
</dbReference>
<evidence type="ECO:0000256" key="4">
    <source>
        <dbReference type="ARBA" id="ARBA00022684"/>
    </source>
</evidence>
<evidence type="ECO:0000256" key="5">
    <source>
        <dbReference type="ARBA" id="ARBA00022723"/>
    </source>
</evidence>
<dbReference type="PROSITE" id="PS50975">
    <property type="entry name" value="ATP_GRASP"/>
    <property type="match status" value="1"/>
</dbReference>
<comment type="cofactor">
    <cofactor evidence="2">
        <name>Mg(2+)</name>
        <dbReference type="ChEBI" id="CHEBI:18420"/>
    </cofactor>
</comment>
<dbReference type="EC" id="6.3.2.3" evidence="11"/>
<keyword evidence="3 11" id="KW-0436">Ligase</keyword>
<dbReference type="HAMAP" id="MF_00162">
    <property type="entry name" value="GSH_S"/>
    <property type="match status" value="1"/>
</dbReference>
<dbReference type="Gene3D" id="3.40.50.20">
    <property type="match status" value="1"/>
</dbReference>
<evidence type="ECO:0000256" key="2">
    <source>
        <dbReference type="ARBA" id="ARBA00001946"/>
    </source>
</evidence>
<comment type="cofactor">
    <cofactor evidence="1">
        <name>Mn(2+)</name>
        <dbReference type="ChEBI" id="CHEBI:29035"/>
    </cofactor>
</comment>
<reference evidence="11" key="1">
    <citation type="submission" date="2009-10" db="EMBL/GenBank/DDBJ databases">
        <title>Diversity of trophic interactions inside an arsenic-rich microbial ecosystem.</title>
        <authorList>
            <person name="Bertin P.N."/>
            <person name="Heinrich-Salmeron A."/>
            <person name="Pelletier E."/>
            <person name="Goulhen-Chollet F."/>
            <person name="Arsene-Ploetze F."/>
            <person name="Gallien S."/>
            <person name="Calteau A."/>
            <person name="Vallenet D."/>
            <person name="Casiot C."/>
            <person name="Chane-Woon-Ming B."/>
            <person name="Giloteaux L."/>
            <person name="Barakat M."/>
            <person name="Bonnefoy V."/>
            <person name="Bruneel O."/>
            <person name="Chandler M."/>
            <person name="Cleiss J."/>
            <person name="Duran R."/>
            <person name="Elbaz-Poulichet F."/>
            <person name="Fonknechten N."/>
            <person name="Lauga B."/>
            <person name="Mornico D."/>
            <person name="Ortet P."/>
            <person name="Schaeffer C."/>
            <person name="Siguier P."/>
            <person name="Alexander Thil Smith A."/>
            <person name="Van Dorsselaer A."/>
            <person name="Weissenbach J."/>
            <person name="Medigue C."/>
            <person name="Le Paslier D."/>
        </authorList>
    </citation>
    <scope>NUCLEOTIDE SEQUENCE</scope>
</reference>
<evidence type="ECO:0000256" key="6">
    <source>
        <dbReference type="ARBA" id="ARBA00022741"/>
    </source>
</evidence>
<dbReference type="InterPro" id="IPR013815">
    <property type="entry name" value="ATP_grasp_subdomain_1"/>
</dbReference>